<dbReference type="EMBL" id="BGZK01000377">
    <property type="protein sequence ID" value="GBP40148.1"/>
    <property type="molecule type" value="Genomic_DNA"/>
</dbReference>
<evidence type="ECO:0000313" key="2">
    <source>
        <dbReference type="Proteomes" id="UP000299102"/>
    </source>
</evidence>
<accession>A0A4C1VM03</accession>
<comment type="caution">
    <text evidence="1">The sequence shown here is derived from an EMBL/GenBank/DDBJ whole genome shotgun (WGS) entry which is preliminary data.</text>
</comment>
<proteinExistence type="predicted"/>
<keyword evidence="2" id="KW-1185">Reference proteome</keyword>
<name>A0A4C1VM03_EUMVA</name>
<gene>
    <name evidence="1" type="ORF">EVAR_20290_1</name>
</gene>
<dbReference type="Proteomes" id="UP000299102">
    <property type="component" value="Unassembled WGS sequence"/>
</dbReference>
<reference evidence="1 2" key="1">
    <citation type="journal article" date="2019" name="Commun. Biol.">
        <title>The bagworm genome reveals a unique fibroin gene that provides high tensile strength.</title>
        <authorList>
            <person name="Kono N."/>
            <person name="Nakamura H."/>
            <person name="Ohtoshi R."/>
            <person name="Tomita M."/>
            <person name="Numata K."/>
            <person name="Arakawa K."/>
        </authorList>
    </citation>
    <scope>NUCLEOTIDE SEQUENCE [LARGE SCALE GENOMIC DNA]</scope>
</reference>
<organism evidence="1 2">
    <name type="scientific">Eumeta variegata</name>
    <name type="common">Bagworm moth</name>
    <name type="synonym">Eumeta japonica</name>
    <dbReference type="NCBI Taxonomy" id="151549"/>
    <lineage>
        <taxon>Eukaryota</taxon>
        <taxon>Metazoa</taxon>
        <taxon>Ecdysozoa</taxon>
        <taxon>Arthropoda</taxon>
        <taxon>Hexapoda</taxon>
        <taxon>Insecta</taxon>
        <taxon>Pterygota</taxon>
        <taxon>Neoptera</taxon>
        <taxon>Endopterygota</taxon>
        <taxon>Lepidoptera</taxon>
        <taxon>Glossata</taxon>
        <taxon>Ditrysia</taxon>
        <taxon>Tineoidea</taxon>
        <taxon>Psychidae</taxon>
        <taxon>Oiketicinae</taxon>
        <taxon>Eumeta</taxon>
    </lineage>
</organism>
<evidence type="ECO:0000313" key="1">
    <source>
        <dbReference type="EMBL" id="GBP40148.1"/>
    </source>
</evidence>
<sequence>MQYLTSTLFIKISQPARLRTALDRVTPNTKNASAFSAIPSHMANTQEAPVLPGNTGLTDTVWDATTLLESQRPHGHHWDIPARSQKQPLSVYCDALALPDIIGCPF</sequence>
<protein>
    <submittedName>
        <fullName evidence="1">Uncharacterized protein</fullName>
    </submittedName>
</protein>
<dbReference type="AlphaFoldDB" id="A0A4C1VM03"/>